<name>A0ABY5PI12_9ACTN</name>
<gene>
    <name evidence="2" type="ORF">LRS13_01920</name>
</gene>
<dbReference type="RefSeq" id="WP_353864799.1">
    <property type="nucleotide sequence ID" value="NZ_CP088295.1"/>
</dbReference>
<proteinExistence type="predicted"/>
<accession>A0ABY5PI12</accession>
<evidence type="ECO:0000313" key="3">
    <source>
        <dbReference type="Proteomes" id="UP001058860"/>
    </source>
</evidence>
<dbReference type="Pfam" id="PF20341">
    <property type="entry name" value="DUF6636"/>
    <property type="match status" value="1"/>
</dbReference>
<evidence type="ECO:0000256" key="1">
    <source>
        <dbReference type="SAM" id="SignalP"/>
    </source>
</evidence>
<evidence type="ECO:0000313" key="2">
    <source>
        <dbReference type="EMBL" id="UUY04314.1"/>
    </source>
</evidence>
<dbReference type="InterPro" id="IPR046576">
    <property type="entry name" value="DUF6636"/>
</dbReference>
<keyword evidence="1" id="KW-0732">Signal</keyword>
<feature type="chain" id="PRO_5046525797" evidence="1">
    <location>
        <begin position="23"/>
        <end position="126"/>
    </location>
</feature>
<protein>
    <submittedName>
        <fullName evidence="2">Uncharacterized protein</fullName>
    </submittedName>
</protein>
<dbReference type="Proteomes" id="UP001058860">
    <property type="component" value="Chromosome"/>
</dbReference>
<reference evidence="3" key="1">
    <citation type="submission" date="2021-11" db="EMBL/GenBank/DDBJ databases">
        <title>Cultivation dependent microbiological survey of springs from the worlds oldest radium mine currently devoted to the extraction of radon-saturated water.</title>
        <authorList>
            <person name="Kapinusova G."/>
            <person name="Smrhova T."/>
            <person name="Strejcek M."/>
            <person name="Suman J."/>
            <person name="Jani K."/>
            <person name="Pajer P."/>
            <person name="Uhlik O."/>
        </authorList>
    </citation>
    <scope>NUCLEOTIDE SEQUENCE [LARGE SCALE GENOMIC DNA]</scope>
    <source>
        <strain evidence="3">J379</strain>
    </source>
</reference>
<dbReference type="EMBL" id="CP088295">
    <property type="protein sequence ID" value="UUY04314.1"/>
    <property type="molecule type" value="Genomic_DNA"/>
</dbReference>
<keyword evidence="3" id="KW-1185">Reference proteome</keyword>
<organism evidence="2 3">
    <name type="scientific">Svornostia abyssi</name>
    <dbReference type="NCBI Taxonomy" id="2898438"/>
    <lineage>
        <taxon>Bacteria</taxon>
        <taxon>Bacillati</taxon>
        <taxon>Actinomycetota</taxon>
        <taxon>Thermoleophilia</taxon>
        <taxon>Solirubrobacterales</taxon>
        <taxon>Baekduiaceae</taxon>
        <taxon>Svornostia</taxon>
    </lineage>
</organism>
<feature type="signal peptide" evidence="1">
    <location>
        <begin position="1"/>
        <end position="22"/>
    </location>
</feature>
<sequence>MSRLAVAALAAAVLTLAGPASAQAEIAPFVTPSKQIYCAYISDGGGQIRCDPLFLNDRGFLLKTSGKARKIKITDTIADPEAPVLAYSKTFRRGPFRCTSRRAGLTCEHRSNGHGFFLSRERQRVY</sequence>